<dbReference type="CDD" id="cd15482">
    <property type="entry name" value="Sialidase_non-viral"/>
    <property type="match status" value="2"/>
</dbReference>
<dbReference type="Pfam" id="PF15902">
    <property type="entry name" value="Sortilin-Vps10"/>
    <property type="match status" value="1"/>
</dbReference>
<organism evidence="5 6">
    <name type="scientific">Candidatus Nitrosymbiomonas proteolyticus</name>
    <dbReference type="NCBI Taxonomy" id="2608984"/>
    <lineage>
        <taxon>Bacteria</taxon>
        <taxon>Bacillati</taxon>
        <taxon>Armatimonadota</taxon>
        <taxon>Armatimonadota incertae sedis</taxon>
        <taxon>Candidatus Nitrosymbiomonas</taxon>
    </lineage>
</organism>
<dbReference type="InterPro" id="IPR052025">
    <property type="entry name" value="Xyloglucanase_GH74"/>
</dbReference>
<dbReference type="EMBL" id="AP021858">
    <property type="protein sequence ID" value="BBO24323.1"/>
    <property type="molecule type" value="Genomic_DNA"/>
</dbReference>
<name>A0A809R9S5_9BACT</name>
<feature type="region of interest" description="Disordered" evidence="2">
    <location>
        <begin position="755"/>
        <end position="781"/>
    </location>
</feature>
<sequence length="1046" mass="112887">MMLRFTRHFVAASLAVLASGVFAPVLAAQAIDMGQFEGLKWRLIGPFRGGRSTAVCGVVGRPSEFYMGTTGGGLWKTIDAGVNWECVSDGYFRTGSVGAVAASRSNPDIVYAGMGEACIRGNISHGDGVYRSADGGKTWGHVGLKETQTIGRIVVHPTNPDIVYVAALGHIYGANKERGVYKTTDGGKTWRQVLYVSERAGAVDLSLDVHNPETLYAATWEAWRTAYSLNSGGPGSKLFKTTDGGRNWTDLSQARGMPGGPLGRIGVSVSPADSNVVYAIVEALEGGVFRSDDAGTTWTLTNSDRNYRQRAWYYTHIAADPKNKDTVYVLNVGMGRSTDGGKTFRGVGTPHSDNHDLWIDPDDPNRLANANDGGANVSQDGGRTWTRQDYATAQLYHVSADNAFPYRVLAAQQDNSTVRIPSRTAGAGITSSDWTSTAGGESGYVVAKPDDPEIVFGGSYGGYLQRLNHRLNSSRNINFWPDNPMGHGAADLAHRIQWTFPIVFSPHDPNVLYSCSQFVMKSTNEGQTWQKISPDLTKNDKSKMGPSGGPITKDNTSVEYYGTVFTLAESPKKPGVLWAGSDDGWVSVTLDGGKAWQRVTPAGMPEWGLCSMIDASAHAEGTAYLAVDNHENDDLAPYIYRTHDFGKSWTKIVSGLPEDSYVRVVREDPKMRGLLYAGTETGVWVSFNDGALWQPLQFNLPVVPVHDLVIKDDDLIAATHGRSIWILDDLSLLRQANPSGGLATRLFKPRDNYRVSGGGGFGRRPQAREEEPEPTGENPPMGFVVTYSIQEPAESVLIEVSDARGVVVGRREGAPSAKGLHKVPIRLQYSSYRSVPGMIFWAAGSRPIPAPPGTYTIRLVVDGAAQTVDGRFVLPPNSEATEEDAVLQCDLARRISARVDDANQAVLKARDVRKKVADASEAAGKSGKDPKAISSAQEGASRLGAQLTEIEEAIYQVKNRSGQDPLNYPIRLNNKIAALLGVVLSGDFRPTDAAYEVFNALSGELQTHLDRLESLLTKDLNALNTQFQALGIERVAPDTSGGGVAP</sequence>
<feature type="domain" description="Sortilin N-terminal" evidence="4">
    <location>
        <begin position="129"/>
        <end position="253"/>
    </location>
</feature>
<evidence type="ECO:0000313" key="5">
    <source>
        <dbReference type="EMBL" id="BBO24323.1"/>
    </source>
</evidence>
<dbReference type="Proteomes" id="UP000662873">
    <property type="component" value="Chromosome"/>
</dbReference>
<dbReference type="KEGG" id="npy:NPRO_19180"/>
<dbReference type="Gene3D" id="2.130.10.10">
    <property type="entry name" value="YVTN repeat-like/Quinoprotein amine dehydrogenase"/>
    <property type="match status" value="3"/>
</dbReference>
<gene>
    <name evidence="5" type="ORF">NPRO_19180</name>
</gene>
<reference evidence="5" key="1">
    <citation type="journal article" name="DNA Res.">
        <title>The physiological potential of anammox bacteria as revealed by their core genome structure.</title>
        <authorList>
            <person name="Okubo T."/>
            <person name="Toyoda A."/>
            <person name="Fukuhara K."/>
            <person name="Uchiyama I."/>
            <person name="Harigaya Y."/>
            <person name="Kuroiwa M."/>
            <person name="Suzuki T."/>
            <person name="Murakami Y."/>
            <person name="Suwa Y."/>
            <person name="Takami H."/>
        </authorList>
    </citation>
    <scope>NUCLEOTIDE SEQUENCE</scope>
    <source>
        <strain evidence="5">317325-2</strain>
    </source>
</reference>
<feature type="signal peptide" evidence="3">
    <location>
        <begin position="1"/>
        <end position="27"/>
    </location>
</feature>
<feature type="chain" id="PRO_5035228350" evidence="3">
    <location>
        <begin position="28"/>
        <end position="1046"/>
    </location>
</feature>
<evidence type="ECO:0000256" key="1">
    <source>
        <dbReference type="ARBA" id="ARBA00022737"/>
    </source>
</evidence>
<dbReference type="PANTHER" id="PTHR43739:SF5">
    <property type="entry name" value="EXO-ALPHA-SIALIDASE"/>
    <property type="match status" value="1"/>
</dbReference>
<evidence type="ECO:0000313" key="6">
    <source>
        <dbReference type="Proteomes" id="UP000662873"/>
    </source>
</evidence>
<dbReference type="GO" id="GO:0010411">
    <property type="term" value="P:xyloglucan metabolic process"/>
    <property type="evidence" value="ECO:0007669"/>
    <property type="project" value="TreeGrafter"/>
</dbReference>
<keyword evidence="3" id="KW-0732">Signal</keyword>
<proteinExistence type="predicted"/>
<keyword evidence="5" id="KW-0378">Hydrolase</keyword>
<evidence type="ECO:0000259" key="4">
    <source>
        <dbReference type="Pfam" id="PF15902"/>
    </source>
</evidence>
<dbReference type="SUPFAM" id="SSF110296">
    <property type="entry name" value="Oligoxyloglucan reducing end-specific cellobiohydrolase"/>
    <property type="match status" value="1"/>
</dbReference>
<dbReference type="InterPro" id="IPR036278">
    <property type="entry name" value="Sialidase_sf"/>
</dbReference>
<keyword evidence="1" id="KW-0677">Repeat</keyword>
<evidence type="ECO:0000256" key="3">
    <source>
        <dbReference type="SAM" id="SignalP"/>
    </source>
</evidence>
<dbReference type="SUPFAM" id="SSF50939">
    <property type="entry name" value="Sialidases"/>
    <property type="match status" value="1"/>
</dbReference>
<evidence type="ECO:0000256" key="2">
    <source>
        <dbReference type="SAM" id="MobiDB-lite"/>
    </source>
</evidence>
<dbReference type="AlphaFoldDB" id="A0A809R9S5"/>
<dbReference type="GO" id="GO:0016787">
    <property type="term" value="F:hydrolase activity"/>
    <property type="evidence" value="ECO:0007669"/>
    <property type="project" value="UniProtKB-KW"/>
</dbReference>
<protein>
    <submittedName>
        <fullName evidence="5">Glycoside hydrolase</fullName>
    </submittedName>
</protein>
<accession>A0A809R9S5</accession>
<dbReference type="InterPro" id="IPR031778">
    <property type="entry name" value="Sortilin_N"/>
</dbReference>
<feature type="region of interest" description="Disordered" evidence="2">
    <location>
        <begin position="533"/>
        <end position="552"/>
    </location>
</feature>
<feature type="region of interest" description="Disordered" evidence="2">
    <location>
        <begin position="919"/>
        <end position="938"/>
    </location>
</feature>
<dbReference type="InterPro" id="IPR015943">
    <property type="entry name" value="WD40/YVTN_repeat-like_dom_sf"/>
</dbReference>
<dbReference type="PANTHER" id="PTHR43739">
    <property type="entry name" value="XYLOGLUCANASE (EUROFUNG)"/>
    <property type="match status" value="1"/>
</dbReference>